<organism evidence="2 3">
    <name type="scientific">Acidithrix ferrooxidans</name>
    <dbReference type="NCBI Taxonomy" id="1280514"/>
    <lineage>
        <taxon>Bacteria</taxon>
        <taxon>Bacillati</taxon>
        <taxon>Actinomycetota</taxon>
        <taxon>Acidimicrobiia</taxon>
        <taxon>Acidimicrobiales</taxon>
        <taxon>Acidimicrobiaceae</taxon>
        <taxon>Acidithrix</taxon>
    </lineage>
</organism>
<feature type="transmembrane region" description="Helical" evidence="1">
    <location>
        <begin position="12"/>
        <end position="32"/>
    </location>
</feature>
<sequence length="96" mass="11061">MVRVIEILEMAPLITIVVMFVTAAAENAPRWLQRLRGRHAQRLEAECHRQEIEAQVRLHLFASVLKANAHQARKELIQASFIASKEAQKQKTDQDY</sequence>
<comment type="caution">
    <text evidence="2">The sequence shown here is derived from an EMBL/GenBank/DDBJ whole genome shotgun (WGS) entry which is preliminary data.</text>
</comment>
<dbReference type="Proteomes" id="UP000032360">
    <property type="component" value="Unassembled WGS sequence"/>
</dbReference>
<accession>A0A0D8HGJ5</accession>
<keyword evidence="1" id="KW-1133">Transmembrane helix</keyword>
<dbReference type="EMBL" id="JXYS01000069">
    <property type="protein sequence ID" value="KJF16969.1"/>
    <property type="molecule type" value="Genomic_DNA"/>
</dbReference>
<evidence type="ECO:0000313" key="3">
    <source>
        <dbReference type="Proteomes" id="UP000032360"/>
    </source>
</evidence>
<name>A0A0D8HGJ5_9ACTN</name>
<reference evidence="2 3" key="1">
    <citation type="submission" date="2015-01" db="EMBL/GenBank/DDBJ databases">
        <title>Draft genome of the acidophilic iron oxidizer Acidithrix ferrooxidans strain Py-F3.</title>
        <authorList>
            <person name="Poehlein A."/>
            <person name="Eisen S."/>
            <person name="Schloemann M."/>
            <person name="Johnson B.D."/>
            <person name="Daniel R."/>
            <person name="Muehling M."/>
        </authorList>
    </citation>
    <scope>NUCLEOTIDE SEQUENCE [LARGE SCALE GENOMIC DNA]</scope>
    <source>
        <strain evidence="2 3">Py-F3</strain>
    </source>
</reference>
<dbReference type="RefSeq" id="WP_052605798.1">
    <property type="nucleotide sequence ID" value="NZ_JXYS01000069.1"/>
</dbReference>
<dbReference type="STRING" id="1280514.AXFE_21710"/>
<evidence type="ECO:0000256" key="1">
    <source>
        <dbReference type="SAM" id="Phobius"/>
    </source>
</evidence>
<protein>
    <submittedName>
        <fullName evidence="2">Uncharacterized protein</fullName>
    </submittedName>
</protein>
<keyword evidence="3" id="KW-1185">Reference proteome</keyword>
<keyword evidence="1" id="KW-0812">Transmembrane</keyword>
<keyword evidence="1" id="KW-0472">Membrane</keyword>
<evidence type="ECO:0000313" key="2">
    <source>
        <dbReference type="EMBL" id="KJF16969.1"/>
    </source>
</evidence>
<gene>
    <name evidence="2" type="ORF">AXFE_21710</name>
</gene>
<proteinExistence type="predicted"/>
<dbReference type="AlphaFoldDB" id="A0A0D8HGJ5"/>